<dbReference type="InterPro" id="IPR019775">
    <property type="entry name" value="WD40_repeat_CS"/>
</dbReference>
<evidence type="ECO:0000256" key="3">
    <source>
        <dbReference type="PROSITE-ProRule" id="PRU00221"/>
    </source>
</evidence>
<dbReference type="Proteomes" id="UP001359559">
    <property type="component" value="Unassembled WGS sequence"/>
</dbReference>
<dbReference type="SUPFAM" id="SSF50998">
    <property type="entry name" value="Quinoprotein alcohol dehydrogenase-like"/>
    <property type="match status" value="1"/>
</dbReference>
<dbReference type="GO" id="GO:0006364">
    <property type="term" value="P:rRNA processing"/>
    <property type="evidence" value="ECO:0007669"/>
    <property type="project" value="TreeGrafter"/>
</dbReference>
<dbReference type="AlphaFoldDB" id="A0AAN9KH71"/>
<dbReference type="InterPro" id="IPR015943">
    <property type="entry name" value="WD40/YVTN_repeat-like_dom_sf"/>
</dbReference>
<proteinExistence type="predicted"/>
<name>A0AAN9KH71_CLITE</name>
<accession>A0AAN9KH71</accession>
<keyword evidence="1 3" id="KW-0853">WD repeat</keyword>
<evidence type="ECO:0000313" key="5">
    <source>
        <dbReference type="EMBL" id="KAK7317845.1"/>
    </source>
</evidence>
<reference evidence="5 6" key="1">
    <citation type="submission" date="2024-01" db="EMBL/GenBank/DDBJ databases">
        <title>The genomes of 5 underutilized Papilionoideae crops provide insights into root nodulation and disease resistance.</title>
        <authorList>
            <person name="Yuan L."/>
        </authorList>
    </citation>
    <scope>NUCLEOTIDE SEQUENCE [LARGE SCALE GENOMIC DNA]</scope>
    <source>
        <strain evidence="5">LY-2023</strain>
        <tissue evidence="5">Leaf</tissue>
    </source>
</reference>
<evidence type="ECO:0000256" key="1">
    <source>
        <dbReference type="ARBA" id="ARBA00022574"/>
    </source>
</evidence>
<dbReference type="InterPro" id="IPR011047">
    <property type="entry name" value="Quinoprotein_ADH-like_sf"/>
</dbReference>
<dbReference type="PANTHER" id="PTHR18763:SF3">
    <property type="entry name" value="OS09G0477800 PROTEIN"/>
    <property type="match status" value="1"/>
</dbReference>
<evidence type="ECO:0000256" key="4">
    <source>
        <dbReference type="SAM" id="MobiDB-lite"/>
    </source>
</evidence>
<organism evidence="5 6">
    <name type="scientific">Clitoria ternatea</name>
    <name type="common">Butterfly pea</name>
    <dbReference type="NCBI Taxonomy" id="43366"/>
    <lineage>
        <taxon>Eukaryota</taxon>
        <taxon>Viridiplantae</taxon>
        <taxon>Streptophyta</taxon>
        <taxon>Embryophyta</taxon>
        <taxon>Tracheophyta</taxon>
        <taxon>Spermatophyta</taxon>
        <taxon>Magnoliopsida</taxon>
        <taxon>eudicotyledons</taxon>
        <taxon>Gunneridae</taxon>
        <taxon>Pentapetalae</taxon>
        <taxon>rosids</taxon>
        <taxon>fabids</taxon>
        <taxon>Fabales</taxon>
        <taxon>Fabaceae</taxon>
        <taxon>Papilionoideae</taxon>
        <taxon>50 kb inversion clade</taxon>
        <taxon>NPAAA clade</taxon>
        <taxon>indigoferoid/millettioid clade</taxon>
        <taxon>Phaseoleae</taxon>
        <taxon>Clitoria</taxon>
    </lineage>
</organism>
<feature type="compositionally biased region" description="Acidic residues" evidence="4">
    <location>
        <begin position="410"/>
        <end position="425"/>
    </location>
</feature>
<dbReference type="Gene3D" id="2.130.10.10">
    <property type="entry name" value="YVTN repeat-like/Quinoprotein amine dehydrogenase"/>
    <property type="match status" value="2"/>
</dbReference>
<gene>
    <name evidence="5" type="ORF">RJT34_02415</name>
</gene>
<feature type="repeat" description="WD" evidence="3">
    <location>
        <begin position="173"/>
        <end position="212"/>
    </location>
</feature>
<feature type="repeat" description="WD" evidence="3">
    <location>
        <begin position="265"/>
        <end position="306"/>
    </location>
</feature>
<evidence type="ECO:0000256" key="2">
    <source>
        <dbReference type="ARBA" id="ARBA00022737"/>
    </source>
</evidence>
<keyword evidence="2" id="KW-0677">Repeat</keyword>
<dbReference type="PROSITE" id="PS00678">
    <property type="entry name" value="WD_REPEATS_1"/>
    <property type="match status" value="2"/>
</dbReference>
<dbReference type="PANTHER" id="PTHR18763">
    <property type="entry name" value="WD-REPEAT PROTEIN 18"/>
    <property type="match status" value="1"/>
</dbReference>
<sequence>MSSSSHELILTSSPDGPIIAYEACSGAVMARFSGSRSPSRGLATAGQGLIAVSHVSPDTGAGSINVYNWYTSTVFHNLPVPEPVAPLITTLDGAFLFAGGVSGSIQSLSLPSGDVIKSFVAHSKPVSSLHLNDDGSLVVSGSDDGTIVVTPTFKLVVESPSLDDPKGLILHKWEAHSGSVTALNSGIRTLVSCSMDCTIKFWDLANDGILIMRTVAFPCPIFGVALDSAVSRFYAAGANGLVYEGRVKIGSRKLLGKAYELSTWSKGHGGSVVSLSLVNGGENLVSAAEDGGVWMWDVEKGEVSMVLGSEMGSISDMIVVRGTSEVGVRKGNDNHEVGGAFTSSGLCAKEMIDTLKQITELGEIMDVVVQDKRRAIDMLESAIDMYERLLKLILKEATKAIEEHKKEQDKDEEEEGKDADDKEDE</sequence>
<feature type="repeat" description="WD" evidence="3">
    <location>
        <begin position="119"/>
        <end position="149"/>
    </location>
</feature>
<keyword evidence="6" id="KW-1185">Reference proteome</keyword>
<dbReference type="InterPro" id="IPR045227">
    <property type="entry name" value="WDR18/Ipi3/RID3"/>
</dbReference>
<dbReference type="Pfam" id="PF00400">
    <property type="entry name" value="WD40"/>
    <property type="match status" value="3"/>
</dbReference>
<comment type="caution">
    <text evidence="5">The sequence shown here is derived from an EMBL/GenBank/DDBJ whole genome shotgun (WGS) entry which is preliminary data.</text>
</comment>
<dbReference type="GO" id="GO:0005656">
    <property type="term" value="C:nuclear pre-replicative complex"/>
    <property type="evidence" value="ECO:0007669"/>
    <property type="project" value="TreeGrafter"/>
</dbReference>
<dbReference type="PROSITE" id="PS50294">
    <property type="entry name" value="WD_REPEATS_REGION"/>
    <property type="match status" value="2"/>
</dbReference>
<dbReference type="GO" id="GO:0120330">
    <property type="term" value="C:rixosome complex"/>
    <property type="evidence" value="ECO:0007669"/>
    <property type="project" value="TreeGrafter"/>
</dbReference>
<feature type="region of interest" description="Disordered" evidence="4">
    <location>
        <begin position="402"/>
        <end position="425"/>
    </location>
</feature>
<evidence type="ECO:0000313" key="6">
    <source>
        <dbReference type="Proteomes" id="UP001359559"/>
    </source>
</evidence>
<dbReference type="PROSITE" id="PS50082">
    <property type="entry name" value="WD_REPEATS_2"/>
    <property type="match status" value="3"/>
</dbReference>
<dbReference type="EMBL" id="JAYKXN010000001">
    <property type="protein sequence ID" value="KAK7317845.1"/>
    <property type="molecule type" value="Genomic_DNA"/>
</dbReference>
<protein>
    <submittedName>
        <fullName evidence="5">Uncharacterized protein</fullName>
    </submittedName>
</protein>
<dbReference type="GO" id="GO:0006261">
    <property type="term" value="P:DNA-templated DNA replication"/>
    <property type="evidence" value="ECO:0007669"/>
    <property type="project" value="TreeGrafter"/>
</dbReference>
<dbReference type="SMART" id="SM00320">
    <property type="entry name" value="WD40"/>
    <property type="match status" value="3"/>
</dbReference>
<dbReference type="InterPro" id="IPR001680">
    <property type="entry name" value="WD40_rpt"/>
</dbReference>